<dbReference type="EMBL" id="VDCH01000002">
    <property type="protein sequence ID" value="TNJ40095.1"/>
    <property type="molecule type" value="Genomic_DNA"/>
</dbReference>
<gene>
    <name evidence="2" type="ORF">FGF66_02045</name>
</gene>
<sequence>MRTGCFALLSNRIVNSYLSIIMSTHSGFNHRLRNYILKKHGSVNAFCRAVGIKYPAQMTPYLKGKCLPGKKMLDRLEKDGADIDWILTGHAVGEQVSPISDALALSRYRMDIDNLLRQVRMHIGRFEERLKPAIEAYAVLDDEEKIVDLSSSIEKFLGFSPGSLAGMSLAEILHPDDYLHFKSALDRQKPHEAVLMFYSRFKTGDGSWLNVEWSLSVKRKPMTDQNEYAMILRKTDNQLF</sequence>
<dbReference type="SUPFAM" id="SSF55785">
    <property type="entry name" value="PYP-like sensor domain (PAS domain)"/>
    <property type="match status" value="1"/>
</dbReference>
<dbReference type="NCBIfam" id="TIGR00229">
    <property type="entry name" value="sensory_box"/>
    <property type="match status" value="1"/>
</dbReference>
<evidence type="ECO:0000313" key="3">
    <source>
        <dbReference type="Proteomes" id="UP000308271"/>
    </source>
</evidence>
<organism evidence="2 3">
    <name type="scientific">Chlorobaculum thiosulfatiphilum</name>
    <name type="common">Chlorobium limicola f.sp. thiosulfatophilum</name>
    <dbReference type="NCBI Taxonomy" id="115852"/>
    <lineage>
        <taxon>Bacteria</taxon>
        <taxon>Pseudomonadati</taxon>
        <taxon>Chlorobiota</taxon>
        <taxon>Chlorobiia</taxon>
        <taxon>Chlorobiales</taxon>
        <taxon>Chlorobiaceae</taxon>
        <taxon>Chlorobaculum</taxon>
    </lineage>
</organism>
<dbReference type="OrthoDB" id="597625at2"/>
<accession>A0A5C4SA36</accession>
<dbReference type="SMART" id="SM00091">
    <property type="entry name" value="PAS"/>
    <property type="match status" value="1"/>
</dbReference>
<dbReference type="AlphaFoldDB" id="A0A5C4SA36"/>
<reference evidence="2 3" key="1">
    <citation type="submission" date="2019-05" db="EMBL/GenBank/DDBJ databases">
        <title>Draft Whole-Genome sequence of the green sulfur bacterium Chlorobaculum thiosulfatiphilum DSM 249.</title>
        <authorList>
            <person name="Meyer T.E."/>
            <person name="Kyndt J.A."/>
        </authorList>
    </citation>
    <scope>NUCLEOTIDE SEQUENCE [LARGE SCALE GENOMIC DNA]</scope>
    <source>
        <strain evidence="2 3">DSM 249</strain>
    </source>
</reference>
<comment type="caution">
    <text evidence="2">The sequence shown here is derived from an EMBL/GenBank/DDBJ whole genome shotgun (WGS) entry which is preliminary data.</text>
</comment>
<evidence type="ECO:0000313" key="2">
    <source>
        <dbReference type="EMBL" id="TNJ40095.1"/>
    </source>
</evidence>
<dbReference type="CDD" id="cd00130">
    <property type="entry name" value="PAS"/>
    <property type="match status" value="1"/>
</dbReference>
<protein>
    <submittedName>
        <fullName evidence="2">PAS domain S-box protein</fullName>
    </submittedName>
</protein>
<name>A0A5C4SA36_CHLTI</name>
<dbReference type="InterPro" id="IPR000014">
    <property type="entry name" value="PAS"/>
</dbReference>
<evidence type="ECO:0000259" key="1">
    <source>
        <dbReference type="PROSITE" id="PS50112"/>
    </source>
</evidence>
<dbReference type="PROSITE" id="PS50112">
    <property type="entry name" value="PAS"/>
    <property type="match status" value="1"/>
</dbReference>
<dbReference type="Gene3D" id="3.30.450.20">
    <property type="entry name" value="PAS domain"/>
    <property type="match status" value="1"/>
</dbReference>
<dbReference type="Pfam" id="PF08447">
    <property type="entry name" value="PAS_3"/>
    <property type="match status" value="1"/>
</dbReference>
<feature type="domain" description="PAS" evidence="1">
    <location>
        <begin position="122"/>
        <end position="192"/>
    </location>
</feature>
<dbReference type="InterPro" id="IPR035965">
    <property type="entry name" value="PAS-like_dom_sf"/>
</dbReference>
<dbReference type="Proteomes" id="UP000308271">
    <property type="component" value="Unassembled WGS sequence"/>
</dbReference>
<proteinExistence type="predicted"/>
<dbReference type="InterPro" id="IPR013655">
    <property type="entry name" value="PAS_fold_3"/>
</dbReference>
<keyword evidence="3" id="KW-1185">Reference proteome</keyword>